<evidence type="ECO:0000256" key="1">
    <source>
        <dbReference type="ARBA" id="ARBA00009995"/>
    </source>
</evidence>
<dbReference type="Pfam" id="PF00201">
    <property type="entry name" value="UDPGT"/>
    <property type="match status" value="1"/>
</dbReference>
<organism evidence="4 5">
    <name type="scientific">Salvia divinorum</name>
    <name type="common">Maria pastora</name>
    <name type="synonym">Diviner's sage</name>
    <dbReference type="NCBI Taxonomy" id="28513"/>
    <lineage>
        <taxon>Eukaryota</taxon>
        <taxon>Viridiplantae</taxon>
        <taxon>Streptophyta</taxon>
        <taxon>Embryophyta</taxon>
        <taxon>Tracheophyta</taxon>
        <taxon>Spermatophyta</taxon>
        <taxon>Magnoliopsida</taxon>
        <taxon>eudicotyledons</taxon>
        <taxon>Gunneridae</taxon>
        <taxon>Pentapetalae</taxon>
        <taxon>asterids</taxon>
        <taxon>lamiids</taxon>
        <taxon>Lamiales</taxon>
        <taxon>Lamiaceae</taxon>
        <taxon>Nepetoideae</taxon>
        <taxon>Mentheae</taxon>
        <taxon>Salviinae</taxon>
        <taxon>Salvia</taxon>
        <taxon>Salvia subgen. Calosphace</taxon>
    </lineage>
</organism>
<keyword evidence="3 4" id="KW-0808">Transferase</keyword>
<evidence type="ECO:0000256" key="2">
    <source>
        <dbReference type="ARBA" id="ARBA00022676"/>
    </source>
</evidence>
<dbReference type="PANTHER" id="PTHR48044:SF82">
    <property type="entry name" value="GLYCOSYLTRANSFERASE"/>
    <property type="match status" value="1"/>
</dbReference>
<evidence type="ECO:0000256" key="3">
    <source>
        <dbReference type="ARBA" id="ARBA00022679"/>
    </source>
</evidence>
<accession>A0ABD1G831</accession>
<dbReference type="AlphaFoldDB" id="A0ABD1G831"/>
<comment type="similarity">
    <text evidence="1">Belongs to the UDP-glycosyltransferase family.</text>
</comment>
<dbReference type="InterPro" id="IPR002213">
    <property type="entry name" value="UDP_glucos_trans"/>
</dbReference>
<dbReference type="SUPFAM" id="SSF53756">
    <property type="entry name" value="UDP-Glycosyltransferase/glycogen phosphorylase"/>
    <property type="match status" value="1"/>
</dbReference>
<proteinExistence type="inferred from homology"/>
<name>A0ABD1G831_SALDI</name>
<dbReference type="Proteomes" id="UP001567538">
    <property type="component" value="Unassembled WGS sequence"/>
</dbReference>
<dbReference type="EC" id="2.4.1.330" evidence="4"/>
<evidence type="ECO:0000313" key="5">
    <source>
        <dbReference type="Proteomes" id="UP001567538"/>
    </source>
</evidence>
<dbReference type="CDD" id="cd03784">
    <property type="entry name" value="GT1_Gtf-like"/>
    <property type="match status" value="1"/>
</dbReference>
<dbReference type="EMBL" id="JBEAFC010000009">
    <property type="protein sequence ID" value="KAL1540286.1"/>
    <property type="molecule type" value="Genomic_DNA"/>
</dbReference>
<comment type="caution">
    <text evidence="4">The sequence shown here is derived from an EMBL/GenBank/DDBJ whole genome shotgun (WGS) entry which is preliminary data.</text>
</comment>
<gene>
    <name evidence="4" type="ORF">AAHA92_24660</name>
</gene>
<dbReference type="PANTHER" id="PTHR48044">
    <property type="entry name" value="GLYCOSYLTRANSFERASE"/>
    <property type="match status" value="1"/>
</dbReference>
<dbReference type="Gene3D" id="3.40.50.2000">
    <property type="entry name" value="Glycogen Phosphorylase B"/>
    <property type="match status" value="2"/>
</dbReference>
<keyword evidence="5" id="KW-1185">Reference proteome</keyword>
<sequence>MDSQRKSMKKILMFPWLAHGHIFPYLQLAKRLSTKKNFHIHLCTTAVNFPSITAFLHKYSLENSISTIPLHLHPNPALPPHLHTTKNLPSHLRLPLIKAFQTAQSSFSLILADLLPDLLIFDVFQPWAAAAAASLLIPAVHFAPLGAATISYTRQAYNTPSLPPLPFPQPLLRPSEKRSLDSLFHLLLTDVYGHGHNSTLINFELSSEVVLLRTIPSLEDKYINYLSEYVSRKRILPVGALVDDDNNNDEEDEENSDMMRWLGEKQKHSTVYISFGSEYSLSNQEISELAKGLEISTANFIWVIRSLEPLLPEGFLDWTRERGRVVVGWAPQERILKHPSVGAFVSHCGWSSVNESVYHGVPVVGMPVNVNMFVDAKVLAEAGVCVEVEREEDGGFKGEEIANAIDAVLGGERQGLRRRATELSEKMKMEEEAAIDQVADQLWHLCCKRERET</sequence>
<protein>
    <submittedName>
        <fullName evidence="4">Beta-D-glucosyl crocetin beta-1,6-glucosyltransferase</fullName>
        <ecNumber evidence="4">2.4.1.330</ecNumber>
    </submittedName>
</protein>
<reference evidence="4 5" key="1">
    <citation type="submission" date="2024-06" db="EMBL/GenBank/DDBJ databases">
        <title>A chromosome level genome sequence of Diviner's sage (Salvia divinorum).</title>
        <authorList>
            <person name="Ford S.A."/>
            <person name="Ro D.-K."/>
            <person name="Ness R.W."/>
            <person name="Phillips M.A."/>
        </authorList>
    </citation>
    <scope>NUCLEOTIDE SEQUENCE [LARGE SCALE GENOMIC DNA]</scope>
    <source>
        <strain evidence="4">SAF-2024a</strain>
        <tissue evidence="4">Leaf</tissue>
    </source>
</reference>
<evidence type="ECO:0000313" key="4">
    <source>
        <dbReference type="EMBL" id="KAL1540286.1"/>
    </source>
</evidence>
<dbReference type="FunFam" id="3.40.50.2000:FF:000060">
    <property type="entry name" value="Glycosyltransferase"/>
    <property type="match status" value="1"/>
</dbReference>
<dbReference type="GO" id="GO:0016138">
    <property type="term" value="P:glycoside biosynthetic process"/>
    <property type="evidence" value="ECO:0007669"/>
    <property type="project" value="UniProtKB-ARBA"/>
</dbReference>
<keyword evidence="2 4" id="KW-0328">Glycosyltransferase</keyword>
<dbReference type="GO" id="GO:0008194">
    <property type="term" value="F:UDP-glycosyltransferase activity"/>
    <property type="evidence" value="ECO:0007669"/>
    <property type="project" value="UniProtKB-ARBA"/>
</dbReference>